<dbReference type="Proteomes" id="UP000310158">
    <property type="component" value="Unassembled WGS sequence"/>
</dbReference>
<dbReference type="AlphaFoldDB" id="A0A4S4LQ51"/>
<dbReference type="EMBL" id="SGPL01000337">
    <property type="protein sequence ID" value="THH13651.1"/>
    <property type="molecule type" value="Genomic_DNA"/>
</dbReference>
<gene>
    <name evidence="1" type="ORF">EW146_g6597</name>
</gene>
<accession>A0A4S4LQ51</accession>
<organism evidence="1 2">
    <name type="scientific">Bondarzewia mesenterica</name>
    <dbReference type="NCBI Taxonomy" id="1095465"/>
    <lineage>
        <taxon>Eukaryota</taxon>
        <taxon>Fungi</taxon>
        <taxon>Dikarya</taxon>
        <taxon>Basidiomycota</taxon>
        <taxon>Agaricomycotina</taxon>
        <taxon>Agaricomycetes</taxon>
        <taxon>Russulales</taxon>
        <taxon>Bondarzewiaceae</taxon>
        <taxon>Bondarzewia</taxon>
    </lineage>
</organism>
<protein>
    <submittedName>
        <fullName evidence="1">Uncharacterized protein</fullName>
    </submittedName>
</protein>
<proteinExistence type="predicted"/>
<evidence type="ECO:0000313" key="2">
    <source>
        <dbReference type="Proteomes" id="UP000310158"/>
    </source>
</evidence>
<evidence type="ECO:0000313" key="1">
    <source>
        <dbReference type="EMBL" id="THH13651.1"/>
    </source>
</evidence>
<comment type="caution">
    <text evidence="1">The sequence shown here is derived from an EMBL/GenBank/DDBJ whole genome shotgun (WGS) entry which is preliminary data.</text>
</comment>
<keyword evidence="2" id="KW-1185">Reference proteome</keyword>
<sequence length="111" mass="11988">MKFALIKYGGREGRQAACWLAEVDEQSSGGRVSSGGAEYKDDADVGDVYCAIKRRGEGRRGIDDASKRSALMFGGVLGPYERREKTVYEDGGWAGTRDVSRSRGAGGWMDG</sequence>
<reference evidence="1 2" key="1">
    <citation type="submission" date="2019-02" db="EMBL/GenBank/DDBJ databases">
        <title>Genome sequencing of the rare red list fungi Bondarzewia mesenterica.</title>
        <authorList>
            <person name="Buettner E."/>
            <person name="Kellner H."/>
        </authorList>
    </citation>
    <scope>NUCLEOTIDE SEQUENCE [LARGE SCALE GENOMIC DNA]</scope>
    <source>
        <strain evidence="1 2">DSM 108281</strain>
    </source>
</reference>
<name>A0A4S4LQ51_9AGAM</name>